<evidence type="ECO:0000313" key="3">
    <source>
        <dbReference type="Proteomes" id="UP000005408"/>
    </source>
</evidence>
<dbReference type="EnsemblMetazoa" id="G23032.2">
    <property type="protein sequence ID" value="G23032.2:cds"/>
    <property type="gene ID" value="G23032"/>
</dbReference>
<reference evidence="2" key="1">
    <citation type="submission" date="2022-08" db="UniProtKB">
        <authorList>
            <consortium name="EnsemblMetazoa"/>
        </authorList>
    </citation>
    <scope>IDENTIFICATION</scope>
    <source>
        <strain evidence="2">05x7-T-G4-1.051#20</strain>
    </source>
</reference>
<feature type="chain" id="PRO_5042431283" evidence="1">
    <location>
        <begin position="18"/>
        <end position="238"/>
    </location>
</feature>
<evidence type="ECO:0000313" key="2">
    <source>
        <dbReference type="EnsemblMetazoa" id="G23032.2:cds"/>
    </source>
</evidence>
<accession>A0A8W8KG74</accession>
<dbReference type="AlphaFoldDB" id="A0A8W8KG74"/>
<dbReference type="Proteomes" id="UP000005408">
    <property type="component" value="Unassembled WGS sequence"/>
</dbReference>
<organism evidence="2 3">
    <name type="scientific">Magallana gigas</name>
    <name type="common">Pacific oyster</name>
    <name type="synonym">Crassostrea gigas</name>
    <dbReference type="NCBI Taxonomy" id="29159"/>
    <lineage>
        <taxon>Eukaryota</taxon>
        <taxon>Metazoa</taxon>
        <taxon>Spiralia</taxon>
        <taxon>Lophotrochozoa</taxon>
        <taxon>Mollusca</taxon>
        <taxon>Bivalvia</taxon>
        <taxon>Autobranchia</taxon>
        <taxon>Pteriomorphia</taxon>
        <taxon>Ostreida</taxon>
        <taxon>Ostreoidea</taxon>
        <taxon>Ostreidae</taxon>
        <taxon>Magallana</taxon>
    </lineage>
</organism>
<keyword evidence="1" id="KW-0732">Signal</keyword>
<name>A0A8W8KG74_MAGGI</name>
<feature type="signal peptide" evidence="1">
    <location>
        <begin position="1"/>
        <end position="17"/>
    </location>
</feature>
<keyword evidence="3" id="KW-1185">Reference proteome</keyword>
<protein>
    <submittedName>
        <fullName evidence="2">Uncharacterized protein</fullName>
    </submittedName>
</protein>
<dbReference type="EnsemblMetazoa" id="G23032.3">
    <property type="protein sequence ID" value="G23032.3:cds"/>
    <property type="gene ID" value="G23032"/>
</dbReference>
<sequence length="238" mass="26747">MLRLVFLCVISITELLAENVRCGNLQPGNCCAYGKEYEVGEFVLGFPDNTGSCQRLVCIFGHLIQVERFPCIQGQYPENDKMSMEKVIQRRSILTTIPPTFTTHAFKTTDFTTIPSNMCQYNGRWYMPGTLIEKGQSGNWCYSTYCSHDGHLLYGDNFHCMTTIPVFTTVPTTLPTTTTPTPTSTQFFITPMHCFFKDPTTGETVVWRGGTEGKLSDGTACRCEYWGRLSCPENNVGK</sequence>
<evidence type="ECO:0000256" key="1">
    <source>
        <dbReference type="SAM" id="SignalP"/>
    </source>
</evidence>
<proteinExistence type="predicted"/>
<dbReference type="EnsemblMetazoa" id="G23032.1">
    <property type="protein sequence ID" value="G23032.1:cds"/>
    <property type="gene ID" value="G23032"/>
</dbReference>